<evidence type="ECO:0000313" key="3">
    <source>
        <dbReference type="Proteomes" id="UP000005824"/>
    </source>
</evidence>
<dbReference type="AlphaFoldDB" id="B4D923"/>
<proteinExistence type="predicted"/>
<gene>
    <name evidence="2" type="ORF">CfE428DRAFT_5413</name>
</gene>
<feature type="coiled-coil region" evidence="1">
    <location>
        <begin position="66"/>
        <end position="93"/>
    </location>
</feature>
<dbReference type="InParanoid" id="B4D923"/>
<dbReference type="STRING" id="497964.CfE428DRAFT_5413"/>
<evidence type="ECO:0000256" key="1">
    <source>
        <dbReference type="SAM" id="Coils"/>
    </source>
</evidence>
<dbReference type="CDD" id="cd20335">
    <property type="entry name" value="BRcat_RBR"/>
    <property type="match status" value="1"/>
</dbReference>
<dbReference type="RefSeq" id="WP_006982734.1">
    <property type="nucleotide sequence ID" value="NZ_ABVL01000024.1"/>
</dbReference>
<protein>
    <submittedName>
        <fullName evidence="2">Uncharacterized protein</fullName>
    </submittedName>
</protein>
<keyword evidence="3" id="KW-1185">Reference proteome</keyword>
<keyword evidence="1" id="KW-0175">Coiled coil</keyword>
<evidence type="ECO:0000313" key="2">
    <source>
        <dbReference type="EMBL" id="EDY17068.1"/>
    </source>
</evidence>
<comment type="caution">
    <text evidence="2">The sequence shown here is derived from an EMBL/GenBank/DDBJ whole genome shotgun (WGS) entry which is preliminary data.</text>
</comment>
<reference evidence="2 3" key="1">
    <citation type="journal article" date="2011" name="J. Bacteriol.">
        <title>Genome sequence of Chthoniobacter flavus Ellin428, an aerobic heterotrophic soil bacterium.</title>
        <authorList>
            <person name="Kant R."/>
            <person name="van Passel M.W."/>
            <person name="Palva A."/>
            <person name="Lucas S."/>
            <person name="Lapidus A."/>
            <person name="Glavina Del Rio T."/>
            <person name="Dalin E."/>
            <person name="Tice H."/>
            <person name="Bruce D."/>
            <person name="Goodwin L."/>
            <person name="Pitluck S."/>
            <person name="Larimer F.W."/>
            <person name="Land M.L."/>
            <person name="Hauser L."/>
            <person name="Sangwan P."/>
            <person name="de Vos W.M."/>
            <person name="Janssen P.H."/>
            <person name="Smidt H."/>
        </authorList>
    </citation>
    <scope>NUCLEOTIDE SEQUENCE [LARGE SCALE GENOMIC DNA]</scope>
    <source>
        <strain evidence="2 3">Ellin428</strain>
    </source>
</reference>
<dbReference type="EMBL" id="ABVL01000024">
    <property type="protein sequence ID" value="EDY17068.1"/>
    <property type="molecule type" value="Genomic_DNA"/>
</dbReference>
<name>B4D923_9BACT</name>
<sequence>MVKRSTPLDANETVCPACGAGIKASPSARRRRVQCPKCREVICIESTLGPEPEPLPLPAPVVDTTAAETRSRIESLEARVEALEATLRDAMAAGRIAATNSPQRKFMWIGATPGRGPDFSPEQGNALVHNLGTVRSQAITIRTPAGDLAARAHADWFKSIFERAGWTVLGPDEMPRNTAAAGLSLAVPELPVAKEAADTYLALKAAGFETIPVLDRTPLSDSTEKTAMALMLPPIAAA</sequence>
<dbReference type="Proteomes" id="UP000005824">
    <property type="component" value="Unassembled WGS sequence"/>
</dbReference>
<accession>B4D923</accession>
<organism evidence="2 3">
    <name type="scientific">Chthoniobacter flavus Ellin428</name>
    <dbReference type="NCBI Taxonomy" id="497964"/>
    <lineage>
        <taxon>Bacteria</taxon>
        <taxon>Pseudomonadati</taxon>
        <taxon>Verrucomicrobiota</taxon>
        <taxon>Spartobacteria</taxon>
        <taxon>Chthoniobacterales</taxon>
        <taxon>Chthoniobacteraceae</taxon>
        <taxon>Chthoniobacter</taxon>
    </lineage>
</organism>